<sequence length="79" mass="8076">MPGLPVSGVAVQGGRAAAPGIPGVPAVDVRYLDVLPLPDGGYRLYCEAPLPDGSHELRTELIDRWTVAGVVDLGAGAGR</sequence>
<gene>
    <name evidence="1" type="ORF">SAMN05444365_103582</name>
</gene>
<dbReference type="Proteomes" id="UP000242415">
    <property type="component" value="Unassembled WGS sequence"/>
</dbReference>
<evidence type="ECO:0000313" key="2">
    <source>
        <dbReference type="Proteomes" id="UP000242415"/>
    </source>
</evidence>
<protein>
    <submittedName>
        <fullName evidence="1">Uncharacterized protein</fullName>
    </submittedName>
</protein>
<accession>A0A1H3MZF2</accession>
<dbReference type="STRING" id="405436.SAMN05444365_103582"/>
<name>A0A1H3MZF2_9ACTN</name>
<keyword evidence="2" id="KW-1185">Reference proteome</keyword>
<dbReference type="AlphaFoldDB" id="A0A1H3MZF2"/>
<reference evidence="2" key="1">
    <citation type="submission" date="2016-10" db="EMBL/GenBank/DDBJ databases">
        <authorList>
            <person name="Varghese N."/>
            <person name="Submissions S."/>
        </authorList>
    </citation>
    <scope>NUCLEOTIDE SEQUENCE [LARGE SCALE GENOMIC DNA]</scope>
    <source>
        <strain evidence="2">DSM 45245</strain>
    </source>
</reference>
<evidence type="ECO:0000313" key="1">
    <source>
        <dbReference type="EMBL" id="SDY81863.1"/>
    </source>
</evidence>
<organism evidence="1 2">
    <name type="scientific">Micromonospora pattaloongensis</name>
    <dbReference type="NCBI Taxonomy" id="405436"/>
    <lineage>
        <taxon>Bacteria</taxon>
        <taxon>Bacillati</taxon>
        <taxon>Actinomycetota</taxon>
        <taxon>Actinomycetes</taxon>
        <taxon>Micromonosporales</taxon>
        <taxon>Micromonosporaceae</taxon>
        <taxon>Micromonospora</taxon>
    </lineage>
</organism>
<proteinExistence type="predicted"/>
<dbReference type="EMBL" id="FNPH01000003">
    <property type="protein sequence ID" value="SDY81863.1"/>
    <property type="molecule type" value="Genomic_DNA"/>
</dbReference>